<evidence type="ECO:0000313" key="4">
    <source>
        <dbReference type="EMBL" id="KAA3767881.1"/>
    </source>
</evidence>
<evidence type="ECO:0000256" key="1">
    <source>
        <dbReference type="SAM" id="Phobius"/>
    </source>
</evidence>
<accession>A0A7J4XM08</accession>
<feature type="signal peptide" evidence="2">
    <location>
        <begin position="1"/>
        <end position="22"/>
    </location>
</feature>
<evidence type="ECO:0000256" key="2">
    <source>
        <dbReference type="SAM" id="SignalP"/>
    </source>
</evidence>
<feature type="transmembrane region" description="Helical" evidence="1">
    <location>
        <begin position="177"/>
        <end position="196"/>
    </location>
</feature>
<dbReference type="EMBL" id="VWMK01000004">
    <property type="protein sequence ID" value="KAA3767881.1"/>
    <property type="molecule type" value="Genomic_DNA"/>
</dbReference>
<comment type="caution">
    <text evidence="4">The sequence shown here is derived from an EMBL/GenBank/DDBJ whole genome shotgun (WGS) entry which is preliminary data.</text>
</comment>
<reference evidence="4 5" key="1">
    <citation type="journal article" date="2019" name="Nat. Med.">
        <title>A library of human gut bacterial isolates paired with longitudinal multiomics data enables mechanistic microbiome research.</title>
        <authorList>
            <person name="Poyet M."/>
            <person name="Groussin M."/>
            <person name="Gibbons S.M."/>
            <person name="Avila-Pacheco J."/>
            <person name="Jiang X."/>
            <person name="Kearney S.M."/>
            <person name="Perrotta A.R."/>
            <person name="Berdy B."/>
            <person name="Zhao S."/>
            <person name="Lieberman T.D."/>
            <person name="Swanson P.K."/>
            <person name="Smith M."/>
            <person name="Roesemann S."/>
            <person name="Alexander J.E."/>
            <person name="Rich S.A."/>
            <person name="Livny J."/>
            <person name="Vlamakis H."/>
            <person name="Clish C."/>
            <person name="Bullock K."/>
            <person name="Deik A."/>
            <person name="Scott J."/>
            <person name="Pierce K.A."/>
            <person name="Xavier R.J."/>
            <person name="Alm E.J."/>
        </authorList>
    </citation>
    <scope>NUCLEOTIDE SEQUENCE [LARGE SCALE GENOMIC DNA]</scope>
    <source>
        <strain evidence="4 5">BIOML-A10</strain>
    </source>
</reference>
<gene>
    <name evidence="4" type="ORF">F3F73_05650</name>
</gene>
<dbReference type="PROSITE" id="PS51781">
    <property type="entry name" value="SH3B"/>
    <property type="match status" value="1"/>
</dbReference>
<evidence type="ECO:0000259" key="3">
    <source>
        <dbReference type="PROSITE" id="PS51781"/>
    </source>
</evidence>
<dbReference type="InterPro" id="IPR003646">
    <property type="entry name" value="SH3-like_bac-type"/>
</dbReference>
<feature type="transmembrane region" description="Helical" evidence="1">
    <location>
        <begin position="268"/>
        <end position="289"/>
    </location>
</feature>
<feature type="transmembrane region" description="Helical" evidence="1">
    <location>
        <begin position="236"/>
        <end position="261"/>
    </location>
</feature>
<organism evidence="4 5">
    <name type="scientific">Bacteroides salyersiae</name>
    <dbReference type="NCBI Taxonomy" id="291644"/>
    <lineage>
        <taxon>Bacteria</taxon>
        <taxon>Pseudomonadati</taxon>
        <taxon>Bacteroidota</taxon>
        <taxon>Bacteroidia</taxon>
        <taxon>Bacteroidales</taxon>
        <taxon>Bacteroidaceae</taxon>
        <taxon>Bacteroides</taxon>
    </lineage>
</organism>
<evidence type="ECO:0000313" key="5">
    <source>
        <dbReference type="Proteomes" id="UP000422221"/>
    </source>
</evidence>
<feature type="transmembrane region" description="Helical" evidence="1">
    <location>
        <begin position="115"/>
        <end position="131"/>
    </location>
</feature>
<feature type="chain" id="PRO_5029625132" evidence="2">
    <location>
        <begin position="23"/>
        <end position="340"/>
    </location>
</feature>
<feature type="domain" description="SH3b" evidence="3">
    <location>
        <begin position="27"/>
        <end position="89"/>
    </location>
</feature>
<name>A0A7J4XM08_9BACE</name>
<keyword evidence="1" id="KW-0472">Membrane</keyword>
<keyword evidence="2" id="KW-0732">Signal</keyword>
<dbReference type="Proteomes" id="UP000422221">
    <property type="component" value="Unassembled WGS sequence"/>
</dbReference>
<keyword evidence="1" id="KW-0812">Transmembrane</keyword>
<sequence length="340" mass="38455">MKHTTILLILFLTFVIFTPSYATDIASGNYKVSVQSSLTVRDYPKTGNKIGSLYNESSVEVLQCTNGWAKIKYGSSYGYVKADYLQPLEVASRSDMDDYNLNKISLDSIGGVQEFMPFVVLALTLFLWLFLSIDSKILFQITCFLLGLSELLLFIPIDGGGGDSIPSFCEPNNVGWLFAIINFIIMVIILLFQYYIYRGFTRELGFGFWKNLFFTVFMFFGMLSFCAIFTVSAYSIIIFAIFFIVLLFILRGAGFFMSLVFMIHGFGLLLSFVNALGALIIGGIIWFILDGMAKDKSAGKERYQIGGTDTIIEQVHGDNFRDVRTNEPWIRTGYKEFRKL</sequence>
<feature type="transmembrane region" description="Helical" evidence="1">
    <location>
        <begin position="208"/>
        <end position="230"/>
    </location>
</feature>
<dbReference type="Gene3D" id="2.30.30.40">
    <property type="entry name" value="SH3 Domains"/>
    <property type="match status" value="1"/>
</dbReference>
<keyword evidence="1" id="KW-1133">Transmembrane helix</keyword>
<protein>
    <submittedName>
        <fullName evidence="4">SH3 domain-containing protein</fullName>
    </submittedName>
</protein>
<dbReference type="RefSeq" id="WP_130058459.1">
    <property type="nucleotide sequence ID" value="NZ_RCXT01000003.1"/>
</dbReference>
<feature type="transmembrane region" description="Helical" evidence="1">
    <location>
        <begin position="138"/>
        <end position="157"/>
    </location>
</feature>
<dbReference type="Pfam" id="PF08239">
    <property type="entry name" value="SH3_3"/>
    <property type="match status" value="1"/>
</dbReference>
<dbReference type="AlphaFoldDB" id="A0A7J4XM08"/>
<proteinExistence type="predicted"/>